<feature type="transmembrane region" description="Helical" evidence="1">
    <location>
        <begin position="6"/>
        <end position="22"/>
    </location>
</feature>
<name>A0A0N0DQS6_LEPPY</name>
<accession>A0A0N0DQS6</accession>
<dbReference type="Proteomes" id="UP000037923">
    <property type="component" value="Unassembled WGS sequence"/>
</dbReference>
<evidence type="ECO:0000313" key="2">
    <source>
        <dbReference type="EMBL" id="KPA73612.1"/>
    </source>
</evidence>
<sequence length="119" mass="14580">MYISSFFYLACFWLLLFPSYYYRVRCCRSLMVSLFSLEMETWKKKHHRRLRLYGRTRQDGSLMNWIAIFFSFSSISLSLSVSVVLFLLWALSSMFWFIYHPHYYLLFLFVIRLLFLSTN</sequence>
<keyword evidence="1" id="KW-0812">Transmembrane</keyword>
<keyword evidence="1" id="KW-1133">Transmembrane helix</keyword>
<protein>
    <submittedName>
        <fullName evidence="2">Uncharacterized protein</fullName>
    </submittedName>
</protein>
<reference evidence="2 3" key="1">
    <citation type="submission" date="2015-07" db="EMBL/GenBank/DDBJ databases">
        <title>High-quality genome of monoxenous trypanosomatid Leptomonas pyrrhocoris.</title>
        <authorList>
            <person name="Flegontov P."/>
            <person name="Butenko A."/>
            <person name="Firsov S."/>
            <person name="Vlcek C."/>
            <person name="Logacheva M.D."/>
            <person name="Field M."/>
            <person name="Filatov D."/>
            <person name="Flegontova O."/>
            <person name="Gerasimov E."/>
            <person name="Jackson A.P."/>
            <person name="Kelly S."/>
            <person name="Opperdoes F."/>
            <person name="O'Reilly A."/>
            <person name="Votypka J."/>
            <person name="Yurchenko V."/>
            <person name="Lukes J."/>
        </authorList>
    </citation>
    <scope>NUCLEOTIDE SEQUENCE [LARGE SCALE GENOMIC DNA]</scope>
    <source>
        <strain evidence="2">H10</strain>
    </source>
</reference>
<dbReference type="AlphaFoldDB" id="A0A0N0DQS6"/>
<proteinExistence type="predicted"/>
<dbReference type="EMBL" id="LGTL01000034">
    <property type="protein sequence ID" value="KPA73612.1"/>
    <property type="molecule type" value="Genomic_DNA"/>
</dbReference>
<keyword evidence="1" id="KW-0472">Membrane</keyword>
<organism evidence="2 3">
    <name type="scientific">Leptomonas pyrrhocoris</name>
    <name type="common">Firebug parasite</name>
    <dbReference type="NCBI Taxonomy" id="157538"/>
    <lineage>
        <taxon>Eukaryota</taxon>
        <taxon>Discoba</taxon>
        <taxon>Euglenozoa</taxon>
        <taxon>Kinetoplastea</taxon>
        <taxon>Metakinetoplastina</taxon>
        <taxon>Trypanosomatida</taxon>
        <taxon>Trypanosomatidae</taxon>
        <taxon>Leishmaniinae</taxon>
        <taxon>Leptomonas</taxon>
    </lineage>
</organism>
<dbReference type="GeneID" id="26910027"/>
<feature type="transmembrane region" description="Helical" evidence="1">
    <location>
        <begin position="97"/>
        <end position="115"/>
    </location>
</feature>
<evidence type="ECO:0000313" key="3">
    <source>
        <dbReference type="Proteomes" id="UP000037923"/>
    </source>
</evidence>
<feature type="transmembrane region" description="Helical" evidence="1">
    <location>
        <begin position="65"/>
        <end position="91"/>
    </location>
</feature>
<dbReference type="RefSeq" id="XP_015652051.1">
    <property type="nucleotide sequence ID" value="XM_015809376.1"/>
</dbReference>
<gene>
    <name evidence="2" type="ORF">ABB37_09744</name>
</gene>
<keyword evidence="3" id="KW-1185">Reference proteome</keyword>
<comment type="caution">
    <text evidence="2">The sequence shown here is derived from an EMBL/GenBank/DDBJ whole genome shotgun (WGS) entry which is preliminary data.</text>
</comment>
<dbReference type="VEuPathDB" id="TriTrypDB:LpyrH10_34_0470"/>
<evidence type="ECO:0000256" key="1">
    <source>
        <dbReference type="SAM" id="Phobius"/>
    </source>
</evidence>